<organism evidence="11 12">
    <name type="scientific">Dolichospermum compactum NIES-806</name>
    <dbReference type="NCBI Taxonomy" id="1973481"/>
    <lineage>
        <taxon>Bacteria</taxon>
        <taxon>Bacillati</taxon>
        <taxon>Cyanobacteriota</taxon>
        <taxon>Cyanophyceae</taxon>
        <taxon>Nostocales</taxon>
        <taxon>Aphanizomenonaceae</taxon>
        <taxon>Dolichospermum</taxon>
        <taxon>Dolichospermum compactum</taxon>
    </lineage>
</organism>
<feature type="binding site" evidence="9">
    <location>
        <position position="148"/>
    </location>
    <ligand>
        <name>heme b</name>
        <dbReference type="ChEBI" id="CHEBI:60344"/>
    </ligand>
</feature>
<dbReference type="KEGG" id="dcm:NIES806_17650"/>
<dbReference type="InterPro" id="IPR018207">
    <property type="entry name" value="Haem_oxygenase_CS"/>
</dbReference>
<keyword evidence="12" id="KW-1185">Reference proteome</keyword>
<reference evidence="11 12" key="1">
    <citation type="submission" date="2017-06" db="EMBL/GenBank/DDBJ databases">
        <title>Genome sequencing of cyanobaciteial culture collection at National Institute for Environmental Studies (NIES).</title>
        <authorList>
            <person name="Hirose Y."/>
            <person name="Shimura Y."/>
            <person name="Fujisawa T."/>
            <person name="Nakamura Y."/>
            <person name="Kawachi M."/>
        </authorList>
    </citation>
    <scope>NUCLEOTIDE SEQUENCE [LARGE SCALE GENOMIC DNA]</scope>
    <source>
        <strain evidence="11 12">NIES-806</strain>
    </source>
</reference>
<dbReference type="GO" id="GO:0004392">
    <property type="term" value="F:heme oxygenase (decyclizing) activity"/>
    <property type="evidence" value="ECO:0007669"/>
    <property type="project" value="UniProtKB-EC"/>
</dbReference>
<dbReference type="GO" id="GO:0042167">
    <property type="term" value="P:heme catabolic process"/>
    <property type="evidence" value="ECO:0007669"/>
    <property type="project" value="TreeGrafter"/>
</dbReference>
<keyword evidence="7 10" id="KW-0408">Iron</keyword>
<accession>A0A1Z4V211</accession>
<dbReference type="CDD" id="cd19165">
    <property type="entry name" value="HemeO"/>
    <property type="match status" value="1"/>
</dbReference>
<comment type="catalytic activity">
    <reaction evidence="8">
        <text>heme b + 3 reduced [NADPH--hemoprotein reductase] + 3 O2 = biliverdin IXalpha + CO + Fe(2+) + 3 oxidized [NADPH--hemoprotein reductase] + 3 H2O + H(+)</text>
        <dbReference type="Rhea" id="RHEA:21764"/>
        <dbReference type="Rhea" id="RHEA-COMP:11964"/>
        <dbReference type="Rhea" id="RHEA-COMP:11965"/>
        <dbReference type="ChEBI" id="CHEBI:15377"/>
        <dbReference type="ChEBI" id="CHEBI:15378"/>
        <dbReference type="ChEBI" id="CHEBI:15379"/>
        <dbReference type="ChEBI" id="CHEBI:17245"/>
        <dbReference type="ChEBI" id="CHEBI:29033"/>
        <dbReference type="ChEBI" id="CHEBI:57618"/>
        <dbReference type="ChEBI" id="CHEBI:57991"/>
        <dbReference type="ChEBI" id="CHEBI:58210"/>
        <dbReference type="ChEBI" id="CHEBI:60344"/>
        <dbReference type="EC" id="1.14.14.18"/>
    </reaction>
</comment>
<evidence type="ECO:0000256" key="10">
    <source>
        <dbReference type="PIRSR" id="PIRSR000343-2"/>
    </source>
</evidence>
<dbReference type="PRINTS" id="PR00088">
    <property type="entry name" value="HAEMOXYGNASE"/>
</dbReference>
<dbReference type="GO" id="GO:0046872">
    <property type="term" value="F:metal ion binding"/>
    <property type="evidence" value="ECO:0007669"/>
    <property type="project" value="UniProtKB-KW"/>
</dbReference>
<evidence type="ECO:0000256" key="1">
    <source>
        <dbReference type="ARBA" id="ARBA00006134"/>
    </source>
</evidence>
<evidence type="ECO:0000256" key="9">
    <source>
        <dbReference type="PIRSR" id="PIRSR000343-1"/>
    </source>
</evidence>
<feature type="binding site" description="axial binding residue" evidence="10">
    <location>
        <position position="40"/>
    </location>
    <ligand>
        <name>heme b</name>
        <dbReference type="ChEBI" id="CHEBI:60344"/>
    </ligand>
    <ligandPart>
        <name>Fe</name>
        <dbReference type="ChEBI" id="CHEBI:18248"/>
    </ligandPart>
</feature>
<dbReference type="InterPro" id="IPR016084">
    <property type="entry name" value="Haem_Oase-like_multi-hlx"/>
</dbReference>
<dbReference type="EMBL" id="AP018316">
    <property type="protein sequence ID" value="BAZ85562.1"/>
    <property type="molecule type" value="Genomic_DNA"/>
</dbReference>
<dbReference type="InterPro" id="IPR002051">
    <property type="entry name" value="Haem_Oase"/>
</dbReference>
<sequence>MGFFNHCGQKTPTVNFFTVENFNMSSNLASKLRVGTKKAHTMAENVGFVKCFLKGVVEKNSYRKLVANFYFIYSAMEEEMEKHKHHPILSKIYFPELNRKHTLEQDLHYYYGYNWREQIKLSAAGGEYVNRIREISATEPELLIAHSYTRYLGDLSGGQILKGIAQTAMKLGEGEGTAFYEFADITDEKAFKAKYRANLDAMPIDDSTGDRITEEANAAFGVNMKMFQELEGNLIKAIGIMVYNAMTRKRTKGSTELVTAE</sequence>
<dbReference type="Proteomes" id="UP000218702">
    <property type="component" value="Chromosome"/>
</dbReference>
<evidence type="ECO:0000313" key="12">
    <source>
        <dbReference type="Proteomes" id="UP000218702"/>
    </source>
</evidence>
<dbReference type="GO" id="GO:0020037">
    <property type="term" value="F:heme binding"/>
    <property type="evidence" value="ECO:0007669"/>
    <property type="project" value="TreeGrafter"/>
</dbReference>
<evidence type="ECO:0000256" key="8">
    <source>
        <dbReference type="ARBA" id="ARBA00048328"/>
    </source>
</evidence>
<keyword evidence="4 9" id="KW-0349">Heme</keyword>
<dbReference type="GO" id="GO:0006979">
    <property type="term" value="P:response to oxidative stress"/>
    <property type="evidence" value="ECO:0007669"/>
    <property type="project" value="TreeGrafter"/>
</dbReference>
<dbReference type="Pfam" id="PF01126">
    <property type="entry name" value="Heme_oxygenase"/>
    <property type="match status" value="1"/>
</dbReference>
<dbReference type="GO" id="GO:0015979">
    <property type="term" value="P:photosynthesis"/>
    <property type="evidence" value="ECO:0007669"/>
    <property type="project" value="UniProtKB-KW"/>
</dbReference>
<dbReference type="PIRSF" id="PIRSF000343">
    <property type="entry name" value="Haem_Oase"/>
    <property type="match status" value="1"/>
</dbReference>
<evidence type="ECO:0000256" key="3">
    <source>
        <dbReference type="ARBA" id="ARBA00022531"/>
    </source>
</evidence>
<name>A0A1Z4V211_9CYAN</name>
<protein>
    <recommendedName>
        <fullName evidence="2">heme oxygenase (biliverdin-producing)</fullName>
        <ecNumber evidence="2">1.14.14.18</ecNumber>
    </recommendedName>
</protein>
<evidence type="ECO:0000256" key="2">
    <source>
        <dbReference type="ARBA" id="ARBA00012360"/>
    </source>
</evidence>
<dbReference type="PANTHER" id="PTHR10720:SF0">
    <property type="entry name" value="HEME OXYGENASE"/>
    <property type="match status" value="1"/>
</dbReference>
<dbReference type="EC" id="1.14.14.18" evidence="2"/>
<evidence type="ECO:0000256" key="7">
    <source>
        <dbReference type="ARBA" id="ARBA00023004"/>
    </source>
</evidence>
<feature type="binding site" evidence="9">
    <location>
        <position position="196"/>
    </location>
    <ligand>
        <name>heme b</name>
        <dbReference type="ChEBI" id="CHEBI:60344"/>
    </ligand>
</feature>
<evidence type="ECO:0000256" key="5">
    <source>
        <dbReference type="ARBA" id="ARBA00022723"/>
    </source>
</evidence>
<dbReference type="PANTHER" id="PTHR10720">
    <property type="entry name" value="HEME OXYGENASE"/>
    <property type="match status" value="1"/>
</dbReference>
<dbReference type="FunFam" id="1.20.910.10:FF:000001">
    <property type="entry name" value="Heme oxygenase 1"/>
    <property type="match status" value="1"/>
</dbReference>
<dbReference type="Gene3D" id="1.20.910.10">
    <property type="entry name" value="Heme oxygenase-like"/>
    <property type="match status" value="1"/>
</dbReference>
<gene>
    <name evidence="11" type="ORF">NIES806_17650</name>
</gene>
<evidence type="ECO:0000256" key="6">
    <source>
        <dbReference type="ARBA" id="ARBA00023002"/>
    </source>
</evidence>
<dbReference type="PROSITE" id="PS00593">
    <property type="entry name" value="HEME_OXYGENASE"/>
    <property type="match status" value="1"/>
</dbReference>
<dbReference type="InterPro" id="IPR016053">
    <property type="entry name" value="Haem_Oase-like"/>
</dbReference>
<evidence type="ECO:0000313" key="11">
    <source>
        <dbReference type="EMBL" id="BAZ85562.1"/>
    </source>
</evidence>
<comment type="similarity">
    <text evidence="1">Belongs to the heme oxygenase family.</text>
</comment>
<keyword evidence="3" id="KW-0602">Photosynthesis</keyword>
<feature type="binding site" evidence="9">
    <location>
        <position position="33"/>
    </location>
    <ligand>
        <name>heme b</name>
        <dbReference type="ChEBI" id="CHEBI:60344"/>
    </ligand>
</feature>
<dbReference type="AlphaFoldDB" id="A0A1Z4V211"/>
<keyword evidence="6" id="KW-0560">Oxidoreductase</keyword>
<dbReference type="GO" id="GO:0006788">
    <property type="term" value="P:heme oxidation"/>
    <property type="evidence" value="ECO:0007669"/>
    <property type="project" value="InterPro"/>
</dbReference>
<keyword evidence="5 10" id="KW-0479">Metal-binding</keyword>
<dbReference type="SUPFAM" id="SSF48613">
    <property type="entry name" value="Heme oxygenase-like"/>
    <property type="match status" value="1"/>
</dbReference>
<evidence type="ECO:0000256" key="4">
    <source>
        <dbReference type="ARBA" id="ARBA00022617"/>
    </source>
</evidence>
<proteinExistence type="inferred from homology"/>